<dbReference type="Pfam" id="PF00135">
    <property type="entry name" value="COesterase"/>
    <property type="match status" value="1"/>
</dbReference>
<evidence type="ECO:0000256" key="2">
    <source>
        <dbReference type="ARBA" id="ARBA00022729"/>
    </source>
</evidence>
<keyword evidence="2" id="KW-0732">Signal</keyword>
<dbReference type="OMA" id="TKQPPCI"/>
<evidence type="ECO:0000256" key="3">
    <source>
        <dbReference type="ARBA" id="ARBA00022801"/>
    </source>
</evidence>
<keyword evidence="3 4" id="KW-0378">Hydrolase</keyword>
<evidence type="ECO:0000259" key="5">
    <source>
        <dbReference type="Pfam" id="PF00135"/>
    </source>
</evidence>
<evidence type="ECO:0000313" key="6">
    <source>
        <dbReference type="EMBL" id="ESP05700.1"/>
    </source>
</evidence>
<dbReference type="PROSITE" id="PS00122">
    <property type="entry name" value="CARBOXYLESTERASE_B_1"/>
    <property type="match status" value="1"/>
</dbReference>
<dbReference type="OrthoDB" id="19653at2759"/>
<dbReference type="Gene3D" id="3.40.50.1820">
    <property type="entry name" value="alpha/beta hydrolase"/>
    <property type="match status" value="1"/>
</dbReference>
<dbReference type="HOGENOM" id="CLU_006586_4_0_1"/>
<dbReference type="AlphaFoldDB" id="V4CT05"/>
<dbReference type="SUPFAM" id="SSF53474">
    <property type="entry name" value="alpha/beta-Hydrolases"/>
    <property type="match status" value="1"/>
</dbReference>
<comment type="similarity">
    <text evidence="1 4">Belongs to the type-B carboxylesterase/lipase family.</text>
</comment>
<dbReference type="KEGG" id="lgi:LOTGIDRAFT_102164"/>
<feature type="domain" description="Carboxylesterase type B" evidence="5">
    <location>
        <begin position="19"/>
        <end position="283"/>
    </location>
</feature>
<reference evidence="6 7" key="1">
    <citation type="journal article" date="2013" name="Nature">
        <title>Insights into bilaterian evolution from three spiralian genomes.</title>
        <authorList>
            <person name="Simakov O."/>
            <person name="Marletaz F."/>
            <person name="Cho S.J."/>
            <person name="Edsinger-Gonzales E."/>
            <person name="Havlak P."/>
            <person name="Hellsten U."/>
            <person name="Kuo D.H."/>
            <person name="Larsson T."/>
            <person name="Lv J."/>
            <person name="Arendt D."/>
            <person name="Savage R."/>
            <person name="Osoegawa K."/>
            <person name="de Jong P."/>
            <person name="Grimwood J."/>
            <person name="Chapman J.A."/>
            <person name="Shapiro H."/>
            <person name="Aerts A."/>
            <person name="Otillar R.P."/>
            <person name="Terry A.Y."/>
            <person name="Boore J.L."/>
            <person name="Grigoriev I.V."/>
            <person name="Lindberg D.R."/>
            <person name="Seaver E.C."/>
            <person name="Weisblat D.A."/>
            <person name="Putnam N.H."/>
            <person name="Rokhsar D.S."/>
        </authorList>
    </citation>
    <scope>NUCLEOTIDE SEQUENCE [LARGE SCALE GENOMIC DNA]</scope>
</reference>
<protein>
    <recommendedName>
        <fullName evidence="4">Carboxylic ester hydrolase</fullName>
        <ecNumber evidence="4">3.1.1.-</ecNumber>
    </recommendedName>
</protein>
<evidence type="ECO:0000256" key="4">
    <source>
        <dbReference type="RuleBase" id="RU361235"/>
    </source>
</evidence>
<gene>
    <name evidence="6" type="ORF">LOTGIDRAFT_102164</name>
</gene>
<dbReference type="PANTHER" id="PTHR43903">
    <property type="entry name" value="NEUROLIGIN"/>
    <property type="match status" value="1"/>
</dbReference>
<dbReference type="EMBL" id="KB199650">
    <property type="protein sequence ID" value="ESP05700.1"/>
    <property type="molecule type" value="Genomic_DNA"/>
</dbReference>
<dbReference type="InterPro" id="IPR051093">
    <property type="entry name" value="Neuroligin/BSAL"/>
</dbReference>
<accession>V4CT05</accession>
<evidence type="ECO:0000256" key="1">
    <source>
        <dbReference type="ARBA" id="ARBA00005964"/>
    </source>
</evidence>
<dbReference type="EC" id="3.1.1.-" evidence="4"/>
<dbReference type="STRING" id="225164.V4CT05"/>
<dbReference type="InterPro" id="IPR019826">
    <property type="entry name" value="Carboxylesterase_B_AS"/>
</dbReference>
<proteinExistence type="inferred from homology"/>
<dbReference type="InterPro" id="IPR029058">
    <property type="entry name" value="AB_hydrolase_fold"/>
</dbReference>
<organism evidence="6 7">
    <name type="scientific">Lottia gigantea</name>
    <name type="common">Giant owl limpet</name>
    <dbReference type="NCBI Taxonomy" id="225164"/>
    <lineage>
        <taxon>Eukaryota</taxon>
        <taxon>Metazoa</taxon>
        <taxon>Spiralia</taxon>
        <taxon>Lophotrochozoa</taxon>
        <taxon>Mollusca</taxon>
        <taxon>Gastropoda</taxon>
        <taxon>Patellogastropoda</taxon>
        <taxon>Lottioidea</taxon>
        <taxon>Lottiidae</taxon>
        <taxon>Lottia</taxon>
    </lineage>
</organism>
<evidence type="ECO:0000313" key="7">
    <source>
        <dbReference type="Proteomes" id="UP000030746"/>
    </source>
</evidence>
<dbReference type="PROSITE" id="PS00941">
    <property type="entry name" value="CARBOXYLESTERASE_B_2"/>
    <property type="match status" value="1"/>
</dbReference>
<keyword evidence="7" id="KW-1185">Reference proteome</keyword>
<dbReference type="InterPro" id="IPR019819">
    <property type="entry name" value="Carboxylesterase_B_CS"/>
</dbReference>
<dbReference type="GeneID" id="20229576"/>
<dbReference type="RefSeq" id="XP_009044245.1">
    <property type="nucleotide sequence ID" value="XM_009045997.1"/>
</dbReference>
<dbReference type="CTD" id="20229576"/>
<dbReference type="GO" id="GO:0016787">
    <property type="term" value="F:hydrolase activity"/>
    <property type="evidence" value="ECO:0007669"/>
    <property type="project" value="UniProtKB-KW"/>
</dbReference>
<dbReference type="InterPro" id="IPR002018">
    <property type="entry name" value="CarbesteraseB"/>
</dbReference>
<sequence>MLLWYLELVSSDRRHILRRTQYGKVSGEVETLSDNKRIEKYLGIPYAKPPVGDLRFEPPEPPERWEEDILEAYTLPPACAQPDMGVLYIDHHVPGFNVTSEDCLYLNIYTPWVRLRYPVMVFIHGGSYENGMGAMLEGGYLASQDIVVITFNYRLGPLGFLTAYDNDIPGNYGMLDQIQALRWVQENIHVFGGDPNQVTIDGHSAGGCCVGLLMLSPLAKGLFTNVIQQSGSPFAHWAVHHSHKTMGFYSKSFIASMGCMMNTSKDIKACLKSVPQRTIERVILEYEVKYYELYPSY</sequence>
<name>V4CT05_LOTGI</name>
<dbReference type="Proteomes" id="UP000030746">
    <property type="component" value="Unassembled WGS sequence"/>
</dbReference>